<organism evidence="1 2">
    <name type="scientific">Orchesella dallaii</name>
    <dbReference type="NCBI Taxonomy" id="48710"/>
    <lineage>
        <taxon>Eukaryota</taxon>
        <taxon>Metazoa</taxon>
        <taxon>Ecdysozoa</taxon>
        <taxon>Arthropoda</taxon>
        <taxon>Hexapoda</taxon>
        <taxon>Collembola</taxon>
        <taxon>Entomobryomorpha</taxon>
        <taxon>Entomobryoidea</taxon>
        <taxon>Orchesellidae</taxon>
        <taxon>Orchesellinae</taxon>
        <taxon>Orchesella</taxon>
    </lineage>
</organism>
<proteinExistence type="predicted"/>
<protein>
    <submittedName>
        <fullName evidence="1">Uncharacterized protein</fullName>
    </submittedName>
</protein>
<sequence length="165" mass="19882">MKRTRLHYAVEFSLYRKQNVHCEIFEHRHYHNVFTTYFNIERPYKFDSSNEKIKTALRWLKRNNRLFIDFLSNYETVYGYLISTYRLRPEERKIQISKGNFENMVGKDTEGLLIPADDVKIASSIKADNHKFGVQHTMQNILNKLRDIINVNYLDPNLEAKRWPH</sequence>
<comment type="caution">
    <text evidence="1">The sequence shown here is derived from an EMBL/GenBank/DDBJ whole genome shotgun (WGS) entry which is preliminary data.</text>
</comment>
<dbReference type="Proteomes" id="UP001642540">
    <property type="component" value="Unassembled WGS sequence"/>
</dbReference>
<accession>A0ABP1QSU3</accession>
<gene>
    <name evidence="1" type="ORF">ODALV1_LOCUS14662</name>
</gene>
<evidence type="ECO:0000313" key="2">
    <source>
        <dbReference type="Proteomes" id="UP001642540"/>
    </source>
</evidence>
<keyword evidence="2" id="KW-1185">Reference proteome</keyword>
<name>A0ABP1QSU3_9HEXA</name>
<evidence type="ECO:0000313" key="1">
    <source>
        <dbReference type="EMBL" id="CAL8111033.1"/>
    </source>
</evidence>
<reference evidence="1 2" key="1">
    <citation type="submission" date="2024-08" db="EMBL/GenBank/DDBJ databases">
        <authorList>
            <person name="Cucini C."/>
            <person name="Frati F."/>
        </authorList>
    </citation>
    <scope>NUCLEOTIDE SEQUENCE [LARGE SCALE GENOMIC DNA]</scope>
</reference>
<dbReference type="EMBL" id="CAXLJM020000046">
    <property type="protein sequence ID" value="CAL8111033.1"/>
    <property type="molecule type" value="Genomic_DNA"/>
</dbReference>